<comment type="caution">
    <text evidence="3">The sequence shown here is derived from an EMBL/GenBank/DDBJ whole genome shotgun (WGS) entry which is preliminary data.</text>
</comment>
<dbReference type="EMBL" id="JAVHNR010000011">
    <property type="protein sequence ID" value="KAK6330749.1"/>
    <property type="molecule type" value="Genomic_DNA"/>
</dbReference>
<evidence type="ECO:0000313" key="3">
    <source>
        <dbReference type="EMBL" id="KAK6330749.1"/>
    </source>
</evidence>
<feature type="region of interest" description="Disordered" evidence="1">
    <location>
        <begin position="148"/>
        <end position="237"/>
    </location>
</feature>
<dbReference type="Proteomes" id="UP001313282">
    <property type="component" value="Unassembled WGS sequence"/>
</dbReference>
<keyword evidence="2" id="KW-1133">Transmembrane helix</keyword>
<gene>
    <name evidence="3" type="ORF">TWF718_002950</name>
</gene>
<protein>
    <submittedName>
        <fullName evidence="3">Uncharacterized protein</fullName>
    </submittedName>
</protein>
<evidence type="ECO:0000256" key="2">
    <source>
        <dbReference type="SAM" id="Phobius"/>
    </source>
</evidence>
<evidence type="ECO:0000256" key="1">
    <source>
        <dbReference type="SAM" id="MobiDB-lite"/>
    </source>
</evidence>
<keyword evidence="2" id="KW-0812">Transmembrane</keyword>
<evidence type="ECO:0000313" key="4">
    <source>
        <dbReference type="Proteomes" id="UP001313282"/>
    </source>
</evidence>
<name>A0AAN8NL64_9PEZI</name>
<dbReference type="AlphaFoldDB" id="A0AAN8NL64"/>
<keyword evidence="2" id="KW-0472">Membrane</keyword>
<organism evidence="3 4">
    <name type="scientific">Orbilia javanica</name>
    <dbReference type="NCBI Taxonomy" id="47235"/>
    <lineage>
        <taxon>Eukaryota</taxon>
        <taxon>Fungi</taxon>
        <taxon>Dikarya</taxon>
        <taxon>Ascomycota</taxon>
        <taxon>Pezizomycotina</taxon>
        <taxon>Orbiliomycetes</taxon>
        <taxon>Orbiliales</taxon>
        <taxon>Orbiliaceae</taxon>
        <taxon>Orbilia</taxon>
    </lineage>
</organism>
<feature type="compositionally biased region" description="Basic and acidic residues" evidence="1">
    <location>
        <begin position="175"/>
        <end position="191"/>
    </location>
</feature>
<reference evidence="3 4" key="1">
    <citation type="submission" date="2019-10" db="EMBL/GenBank/DDBJ databases">
        <authorList>
            <person name="Palmer J.M."/>
        </authorList>
    </citation>
    <scope>NUCLEOTIDE SEQUENCE [LARGE SCALE GENOMIC DNA]</scope>
    <source>
        <strain evidence="3 4">TWF718</strain>
    </source>
</reference>
<feature type="compositionally biased region" description="Low complexity" evidence="1">
    <location>
        <begin position="74"/>
        <end position="86"/>
    </location>
</feature>
<feature type="transmembrane region" description="Helical" evidence="2">
    <location>
        <begin position="20"/>
        <end position="45"/>
    </location>
</feature>
<accession>A0AAN8NL64</accession>
<feature type="region of interest" description="Disordered" evidence="1">
    <location>
        <begin position="71"/>
        <end position="113"/>
    </location>
</feature>
<feature type="compositionally biased region" description="Polar residues" evidence="1">
    <location>
        <begin position="214"/>
        <end position="227"/>
    </location>
</feature>
<keyword evidence="4" id="KW-1185">Reference proteome</keyword>
<feature type="compositionally biased region" description="Polar residues" evidence="1">
    <location>
        <begin position="193"/>
        <end position="202"/>
    </location>
</feature>
<feature type="compositionally biased region" description="Polar residues" evidence="1">
    <location>
        <begin position="161"/>
        <end position="174"/>
    </location>
</feature>
<sequence>MAPAPEFRHILVPRDFSDGYFYWLKWIFISIFLILFAVFFIRIIYWYYVYDQQQREIVHWYRWNSHQRQERMRQQQQQQHARQQHQNTLRRTAWERQQHRHTRPNMRATPVPQPQPAVLRMHIVTPPPPQPPPPQPVNLMFVMVNVPDTENDDGVRRGETRNAQTPSSPTQTNPYRRDGITRVNEGSERGHQRTPSRASSRNQTRRDREHQRTPSRTQSRAETNRQAIDQPPPPYQP</sequence>
<proteinExistence type="predicted"/>